<accession>A0A645EDB0</accession>
<proteinExistence type="predicted"/>
<evidence type="ECO:0000313" key="1">
    <source>
        <dbReference type="EMBL" id="MPN00025.1"/>
    </source>
</evidence>
<reference evidence="1" key="1">
    <citation type="submission" date="2019-08" db="EMBL/GenBank/DDBJ databases">
        <authorList>
            <person name="Kucharzyk K."/>
            <person name="Murdoch R.W."/>
            <person name="Higgins S."/>
            <person name="Loffler F."/>
        </authorList>
    </citation>
    <scope>NUCLEOTIDE SEQUENCE</scope>
</reference>
<name>A0A645EDB0_9ZZZZ</name>
<comment type="caution">
    <text evidence="1">The sequence shown here is derived from an EMBL/GenBank/DDBJ whole genome shotgun (WGS) entry which is preliminary data.</text>
</comment>
<dbReference type="EMBL" id="VSSQ01046075">
    <property type="protein sequence ID" value="MPN00025.1"/>
    <property type="molecule type" value="Genomic_DNA"/>
</dbReference>
<organism evidence="1">
    <name type="scientific">bioreactor metagenome</name>
    <dbReference type="NCBI Taxonomy" id="1076179"/>
    <lineage>
        <taxon>unclassified sequences</taxon>
        <taxon>metagenomes</taxon>
        <taxon>ecological metagenomes</taxon>
    </lineage>
</organism>
<gene>
    <name evidence="1" type="ORF">SDC9_147219</name>
</gene>
<dbReference type="AlphaFoldDB" id="A0A645EDB0"/>
<sequence length="62" mass="7344">MGKEKLSDGRINFPLWIGLDNEEREHLIGAGTSLMIRTKEWKYIEPNNFLQEFIYLCLQSKE</sequence>
<protein>
    <submittedName>
        <fullName evidence="1">Uncharacterized protein</fullName>
    </submittedName>
</protein>